<dbReference type="GeneID" id="25410482"/>
<evidence type="ECO:0000313" key="5">
    <source>
        <dbReference type="Proteomes" id="UP000027730"/>
    </source>
</evidence>
<dbReference type="InterPro" id="IPR013149">
    <property type="entry name" value="ADH-like_C"/>
</dbReference>
<dbReference type="PANTHER" id="PTHR48106">
    <property type="entry name" value="QUINONE OXIDOREDUCTASE PIG3-RELATED"/>
    <property type="match status" value="1"/>
</dbReference>
<dbReference type="AlphaFoldDB" id="A0A074WJJ2"/>
<protein>
    <submittedName>
        <fullName evidence="4">NAD(P)-binding protein</fullName>
    </submittedName>
</protein>
<dbReference type="RefSeq" id="XP_013427466.1">
    <property type="nucleotide sequence ID" value="XM_013572012.1"/>
</dbReference>
<feature type="domain" description="Enoyl reductase (ER)" evidence="3">
    <location>
        <begin position="11"/>
        <end position="344"/>
    </location>
</feature>
<dbReference type="PANTHER" id="PTHR48106:SF18">
    <property type="entry name" value="QUINONE OXIDOREDUCTASE PIG3"/>
    <property type="match status" value="1"/>
</dbReference>
<evidence type="ECO:0000256" key="1">
    <source>
        <dbReference type="ARBA" id="ARBA00022857"/>
    </source>
</evidence>
<proteinExistence type="predicted"/>
<dbReference type="SMART" id="SM00829">
    <property type="entry name" value="PKS_ER"/>
    <property type="match status" value="1"/>
</dbReference>
<dbReference type="Pfam" id="PF08240">
    <property type="entry name" value="ADH_N"/>
    <property type="match status" value="1"/>
</dbReference>
<keyword evidence="5" id="KW-1185">Reference proteome</keyword>
<dbReference type="GO" id="GO:0070402">
    <property type="term" value="F:NADPH binding"/>
    <property type="evidence" value="ECO:0007669"/>
    <property type="project" value="TreeGrafter"/>
</dbReference>
<dbReference type="Gene3D" id="3.90.180.10">
    <property type="entry name" value="Medium-chain alcohol dehydrogenases, catalytic domain"/>
    <property type="match status" value="1"/>
</dbReference>
<dbReference type="GO" id="GO:0016651">
    <property type="term" value="F:oxidoreductase activity, acting on NAD(P)H"/>
    <property type="evidence" value="ECO:0007669"/>
    <property type="project" value="TreeGrafter"/>
</dbReference>
<evidence type="ECO:0000313" key="4">
    <source>
        <dbReference type="EMBL" id="KEQ73305.1"/>
    </source>
</evidence>
<keyword evidence="2" id="KW-0560">Oxidoreductase</keyword>
<evidence type="ECO:0000256" key="2">
    <source>
        <dbReference type="ARBA" id="ARBA00023002"/>
    </source>
</evidence>
<dbReference type="Pfam" id="PF00107">
    <property type="entry name" value="ADH_zinc_N"/>
    <property type="match status" value="1"/>
</dbReference>
<dbReference type="OrthoDB" id="203908at2759"/>
<dbReference type="InterPro" id="IPR013154">
    <property type="entry name" value="ADH-like_N"/>
</dbReference>
<evidence type="ECO:0000259" key="3">
    <source>
        <dbReference type="SMART" id="SM00829"/>
    </source>
</evidence>
<dbReference type="InterPro" id="IPR020843">
    <property type="entry name" value="ER"/>
</dbReference>
<dbReference type="InterPro" id="IPR036291">
    <property type="entry name" value="NAD(P)-bd_dom_sf"/>
</dbReference>
<dbReference type="InterPro" id="IPR011032">
    <property type="entry name" value="GroES-like_sf"/>
</dbReference>
<name>A0A074WJJ2_9PEZI</name>
<dbReference type="Proteomes" id="UP000027730">
    <property type="component" value="Unassembled WGS sequence"/>
</dbReference>
<organism evidence="4 5">
    <name type="scientific">Aureobasidium namibiae CBS 147.97</name>
    <dbReference type="NCBI Taxonomy" id="1043004"/>
    <lineage>
        <taxon>Eukaryota</taxon>
        <taxon>Fungi</taxon>
        <taxon>Dikarya</taxon>
        <taxon>Ascomycota</taxon>
        <taxon>Pezizomycotina</taxon>
        <taxon>Dothideomycetes</taxon>
        <taxon>Dothideomycetidae</taxon>
        <taxon>Dothideales</taxon>
        <taxon>Saccotheciaceae</taxon>
        <taxon>Aureobasidium</taxon>
    </lineage>
</organism>
<keyword evidence="1" id="KW-0521">NADP</keyword>
<reference evidence="4 5" key="1">
    <citation type="journal article" date="2014" name="BMC Genomics">
        <title>Genome sequencing of four Aureobasidium pullulans varieties: biotechnological potential, stress tolerance, and description of new species.</title>
        <authorList>
            <person name="Gostin Ar C."/>
            <person name="Ohm R.A."/>
            <person name="Kogej T."/>
            <person name="Sonjak S."/>
            <person name="Turk M."/>
            <person name="Zajc J."/>
            <person name="Zalar P."/>
            <person name="Grube M."/>
            <person name="Sun H."/>
            <person name="Han J."/>
            <person name="Sharma A."/>
            <person name="Chiniquy J."/>
            <person name="Ngan C.Y."/>
            <person name="Lipzen A."/>
            <person name="Barry K."/>
            <person name="Grigoriev I.V."/>
            <person name="Gunde-Cimerman N."/>
        </authorList>
    </citation>
    <scope>NUCLEOTIDE SEQUENCE [LARGE SCALE GENOMIC DNA]</scope>
    <source>
        <strain evidence="4 5">CBS 147.97</strain>
    </source>
</reference>
<dbReference type="SUPFAM" id="SSF51735">
    <property type="entry name" value="NAD(P)-binding Rossmann-fold domains"/>
    <property type="match status" value="1"/>
</dbReference>
<dbReference type="HOGENOM" id="CLU_026673_3_4_1"/>
<gene>
    <name evidence="4" type="ORF">M436DRAFT_46244</name>
</gene>
<sequence>MTAAVLSSPGATPPSKCFTIDKEYPKPTLPSQTWVLVKVKAAGLNRAELRGRNGDEPAPPEFGMFVDEFHPDPPKILGEEFVGIVEEAGSETKFTKGDHCTGFIYGGGKAFDGAYAEYVICPSQRCFKLPQTTLSWETLGATTMSMWTAHGSLFQAAQLTKGSTALIHGATSSVGVWATLLAKAQGCTVIATTRQSSKVDKLKSLGADHVLLEENLGDHLKKLAPKGVDCILELVGPDTLQTLALPHLAKHGSVVVTGVLTKQWAMKDFTPALIPPTRKMTFYSLEPGQEEDEGVEKVIEQVIGKVEAGTFKPEQFLDRTFSLEDVGQAHEYMEDSKAVGKVVVTVP</sequence>
<accession>A0A074WJJ2</accession>
<dbReference type="STRING" id="1043004.A0A074WJJ2"/>
<dbReference type="SUPFAM" id="SSF50129">
    <property type="entry name" value="GroES-like"/>
    <property type="match status" value="1"/>
</dbReference>
<dbReference type="Gene3D" id="3.40.50.720">
    <property type="entry name" value="NAD(P)-binding Rossmann-like Domain"/>
    <property type="match status" value="1"/>
</dbReference>
<dbReference type="EMBL" id="KL584709">
    <property type="protein sequence ID" value="KEQ73305.1"/>
    <property type="molecule type" value="Genomic_DNA"/>
</dbReference>